<evidence type="ECO:0000313" key="3">
    <source>
        <dbReference type="EMBL" id="TNN71924.1"/>
    </source>
</evidence>
<keyword evidence="4" id="KW-1185">Reference proteome</keyword>
<feature type="region of interest" description="Disordered" evidence="1">
    <location>
        <begin position="137"/>
        <end position="160"/>
    </location>
</feature>
<organism evidence="3 4">
    <name type="scientific">Liparis tanakae</name>
    <name type="common">Tanaka's snailfish</name>
    <dbReference type="NCBI Taxonomy" id="230148"/>
    <lineage>
        <taxon>Eukaryota</taxon>
        <taxon>Metazoa</taxon>
        <taxon>Chordata</taxon>
        <taxon>Craniata</taxon>
        <taxon>Vertebrata</taxon>
        <taxon>Euteleostomi</taxon>
        <taxon>Actinopterygii</taxon>
        <taxon>Neopterygii</taxon>
        <taxon>Teleostei</taxon>
        <taxon>Neoteleostei</taxon>
        <taxon>Acanthomorphata</taxon>
        <taxon>Eupercaria</taxon>
        <taxon>Perciformes</taxon>
        <taxon>Cottioidei</taxon>
        <taxon>Cottales</taxon>
        <taxon>Liparidae</taxon>
        <taxon>Liparis</taxon>
    </lineage>
</organism>
<protein>
    <submittedName>
        <fullName evidence="3">Uncharacterized protein</fullName>
    </submittedName>
</protein>
<reference evidence="3 4" key="1">
    <citation type="submission" date="2019-03" db="EMBL/GenBank/DDBJ databases">
        <title>First draft genome of Liparis tanakae, snailfish: a comprehensive survey of snailfish specific genes.</title>
        <authorList>
            <person name="Kim W."/>
            <person name="Song I."/>
            <person name="Jeong J.-H."/>
            <person name="Kim D."/>
            <person name="Kim S."/>
            <person name="Ryu S."/>
            <person name="Song J.Y."/>
            <person name="Lee S.K."/>
        </authorList>
    </citation>
    <scope>NUCLEOTIDE SEQUENCE [LARGE SCALE GENOMIC DNA]</scope>
    <source>
        <tissue evidence="3">Muscle</tissue>
    </source>
</reference>
<gene>
    <name evidence="3" type="ORF">EYF80_017931</name>
</gene>
<evidence type="ECO:0000313" key="4">
    <source>
        <dbReference type="Proteomes" id="UP000314294"/>
    </source>
</evidence>
<feature type="compositionally biased region" description="Pro residues" evidence="1">
    <location>
        <begin position="143"/>
        <end position="160"/>
    </location>
</feature>
<proteinExistence type="predicted"/>
<accession>A0A4Z2I3N5</accession>
<dbReference type="Proteomes" id="UP000314294">
    <property type="component" value="Unassembled WGS sequence"/>
</dbReference>
<keyword evidence="2" id="KW-0732">Signal</keyword>
<feature type="signal peptide" evidence="2">
    <location>
        <begin position="1"/>
        <end position="23"/>
    </location>
</feature>
<evidence type="ECO:0000256" key="2">
    <source>
        <dbReference type="SAM" id="SignalP"/>
    </source>
</evidence>
<sequence length="203" mass="22165">MSSLASPLPTCLLFLFATPSTHILAPHPVSPLCRQLIRKVVLTPSRHRFFAPRVDKHWGQGQGRPPRLLPTYATQTRDACSTRDKRRTAHIFVHEPIRFHSEQTDTGAQCQCRGQGASASTYIVHTGPVASCEEYRPLSPSCGSPPPPPPPPSAAAPPPSVWFAVPVRSERAGLESQQQRGASADHLKVMILDDAGEKKIEKS</sequence>
<feature type="chain" id="PRO_5021188458" evidence="2">
    <location>
        <begin position="24"/>
        <end position="203"/>
    </location>
</feature>
<name>A0A4Z2I3N5_9TELE</name>
<dbReference type="AlphaFoldDB" id="A0A4Z2I3N5"/>
<comment type="caution">
    <text evidence="3">The sequence shown here is derived from an EMBL/GenBank/DDBJ whole genome shotgun (WGS) entry which is preliminary data.</text>
</comment>
<dbReference type="EMBL" id="SRLO01000144">
    <property type="protein sequence ID" value="TNN71924.1"/>
    <property type="molecule type" value="Genomic_DNA"/>
</dbReference>
<evidence type="ECO:0000256" key="1">
    <source>
        <dbReference type="SAM" id="MobiDB-lite"/>
    </source>
</evidence>